<dbReference type="GO" id="GO:0008667">
    <property type="term" value="F:2,3-dihydro-2,3-dihydroxybenzoate dehydrogenase activity"/>
    <property type="evidence" value="ECO:0007669"/>
    <property type="project" value="InterPro"/>
</dbReference>
<gene>
    <name evidence="3" type="ORF">GCM10010915_05220</name>
</gene>
<evidence type="ECO:0000256" key="1">
    <source>
        <dbReference type="ARBA" id="ARBA00006484"/>
    </source>
</evidence>
<dbReference type="PRINTS" id="PR01397">
    <property type="entry name" value="DHBDHDRGNASE"/>
</dbReference>
<comment type="caution">
    <text evidence="3">The sequence shown here is derived from an EMBL/GenBank/DDBJ whole genome shotgun (WGS) entry which is preliminary data.</text>
</comment>
<dbReference type="RefSeq" id="WP_229730864.1">
    <property type="nucleotide sequence ID" value="NZ_BMHO01000001.1"/>
</dbReference>
<dbReference type="InterPro" id="IPR002347">
    <property type="entry name" value="SDR_fam"/>
</dbReference>
<sequence length="328" mass="35275">MSTSAGGAWDPSHLPPQDGRTYLVTGANAGLGYFACEQLAQAGAHVIMSGRHPNRLAAAHDALEARIPSASVETLLLDVANPGSVRAAAASVRGGLFDRTRLDGVIFNAGIVHPPHARKLTRDGRELVFSTNALGHFVLGAELLVSMSKAAGSRWRPRMVWLGSMSTRMGAYDPLDVQLEKSYSSWKAYVQSKVAVQALGFEADARLRDAEVPVDSVVAHPGYSIGGRTPRVTGVNEPSRWKRIRDGVQAPIAQSKQSGAETIVRALIDPTIQGGEYWGPKHMMRGAAVRQRPSATSLDPEVRARVWATCEELAGVEWPFQKAARAAR</sequence>
<evidence type="ECO:0000313" key="3">
    <source>
        <dbReference type="EMBL" id="GGD28148.1"/>
    </source>
</evidence>
<name>A0A916Y3M9_9MICO</name>
<protein>
    <submittedName>
        <fullName evidence="3">Oxidoreductase</fullName>
    </submittedName>
</protein>
<dbReference type="InterPro" id="IPR036291">
    <property type="entry name" value="NAD(P)-bd_dom_sf"/>
</dbReference>
<dbReference type="PANTHER" id="PTHR24320:SF148">
    <property type="entry name" value="NAD(P)-BINDING ROSSMANN-FOLD SUPERFAMILY PROTEIN"/>
    <property type="match status" value="1"/>
</dbReference>
<dbReference type="PANTHER" id="PTHR24320">
    <property type="entry name" value="RETINOL DEHYDROGENASE"/>
    <property type="match status" value="1"/>
</dbReference>
<dbReference type="EMBL" id="BMHO01000001">
    <property type="protein sequence ID" value="GGD28148.1"/>
    <property type="molecule type" value="Genomic_DNA"/>
</dbReference>
<dbReference type="Proteomes" id="UP000633205">
    <property type="component" value="Unassembled WGS sequence"/>
</dbReference>
<proteinExistence type="inferred from homology"/>
<keyword evidence="4" id="KW-1185">Reference proteome</keyword>
<evidence type="ECO:0000313" key="4">
    <source>
        <dbReference type="Proteomes" id="UP000633205"/>
    </source>
</evidence>
<comment type="similarity">
    <text evidence="1">Belongs to the short-chain dehydrogenases/reductases (SDR) family.</text>
</comment>
<dbReference type="Gene3D" id="3.40.50.720">
    <property type="entry name" value="NAD(P)-binding Rossmann-like Domain"/>
    <property type="match status" value="1"/>
</dbReference>
<evidence type="ECO:0000256" key="2">
    <source>
        <dbReference type="ARBA" id="ARBA00023002"/>
    </source>
</evidence>
<reference evidence="3" key="2">
    <citation type="submission" date="2020-09" db="EMBL/GenBank/DDBJ databases">
        <authorList>
            <person name="Sun Q."/>
            <person name="Zhou Y."/>
        </authorList>
    </citation>
    <scope>NUCLEOTIDE SEQUENCE</scope>
    <source>
        <strain evidence="3">CGMCC 1.15152</strain>
    </source>
</reference>
<dbReference type="GO" id="GO:0019290">
    <property type="term" value="P:siderophore biosynthetic process"/>
    <property type="evidence" value="ECO:0007669"/>
    <property type="project" value="InterPro"/>
</dbReference>
<organism evidence="3 4">
    <name type="scientific">Microbacterium faecale</name>
    <dbReference type="NCBI Taxonomy" id="1804630"/>
    <lineage>
        <taxon>Bacteria</taxon>
        <taxon>Bacillati</taxon>
        <taxon>Actinomycetota</taxon>
        <taxon>Actinomycetes</taxon>
        <taxon>Micrococcales</taxon>
        <taxon>Microbacteriaceae</taxon>
        <taxon>Microbacterium</taxon>
    </lineage>
</organism>
<dbReference type="SUPFAM" id="SSF51735">
    <property type="entry name" value="NAD(P)-binding Rossmann-fold domains"/>
    <property type="match status" value="1"/>
</dbReference>
<keyword evidence="2" id="KW-0560">Oxidoreductase</keyword>
<reference evidence="3" key="1">
    <citation type="journal article" date="2014" name="Int. J. Syst. Evol. Microbiol.">
        <title>Complete genome sequence of Corynebacterium casei LMG S-19264T (=DSM 44701T), isolated from a smear-ripened cheese.</title>
        <authorList>
            <consortium name="US DOE Joint Genome Institute (JGI-PGF)"/>
            <person name="Walter F."/>
            <person name="Albersmeier A."/>
            <person name="Kalinowski J."/>
            <person name="Ruckert C."/>
        </authorList>
    </citation>
    <scope>NUCLEOTIDE SEQUENCE</scope>
    <source>
        <strain evidence="3">CGMCC 1.15152</strain>
    </source>
</reference>
<dbReference type="AlphaFoldDB" id="A0A916Y3M9"/>
<accession>A0A916Y3M9</accession>
<dbReference type="Pfam" id="PF00106">
    <property type="entry name" value="adh_short"/>
    <property type="match status" value="1"/>
</dbReference>
<dbReference type="InterPro" id="IPR003560">
    <property type="entry name" value="DHB_DH"/>
</dbReference>